<evidence type="ECO:0000313" key="2">
    <source>
        <dbReference type="Proteomes" id="UP000245631"/>
    </source>
</evidence>
<reference evidence="1 2" key="1">
    <citation type="submission" date="2018-05" db="EMBL/GenBank/DDBJ databases">
        <title>Genomic Encyclopedia of Type Strains, Phase IV (KMG-IV): sequencing the most valuable type-strain genomes for metagenomic binning, comparative biology and taxonomic classification.</title>
        <authorList>
            <person name="Goeker M."/>
        </authorList>
    </citation>
    <scope>NUCLEOTIDE SEQUENCE [LARGE SCALE GENOMIC DNA]</scope>
    <source>
        <strain evidence="1 2">DSM 2626</strain>
    </source>
</reference>
<sequence length="60" mass="6766">MSTPRLTAEQLQALAVDSFDVMNWARRMGLKREAQIAELVKTFEVQLGYREAVKPAEAAE</sequence>
<name>A0A8E2WIF8_RHILI</name>
<accession>A0A8E2WIF8</accession>
<dbReference type="RefSeq" id="WP_109658795.1">
    <property type="nucleotide sequence ID" value="NZ_QGGH01000001.1"/>
</dbReference>
<protein>
    <submittedName>
        <fullName evidence="1">Uncharacterized protein</fullName>
    </submittedName>
</protein>
<organism evidence="1 2">
    <name type="scientific">Rhizobium loti</name>
    <name type="common">Mesorhizobium loti</name>
    <dbReference type="NCBI Taxonomy" id="381"/>
    <lineage>
        <taxon>Bacteria</taxon>
        <taxon>Pseudomonadati</taxon>
        <taxon>Pseudomonadota</taxon>
        <taxon>Alphaproteobacteria</taxon>
        <taxon>Hyphomicrobiales</taxon>
        <taxon>Phyllobacteriaceae</taxon>
        <taxon>Mesorhizobium</taxon>
    </lineage>
</organism>
<gene>
    <name evidence="1" type="ORF">C8D77_101260</name>
</gene>
<evidence type="ECO:0000313" key="1">
    <source>
        <dbReference type="EMBL" id="PWJ93581.1"/>
    </source>
</evidence>
<dbReference type="Proteomes" id="UP000245631">
    <property type="component" value="Unassembled WGS sequence"/>
</dbReference>
<dbReference type="AlphaFoldDB" id="A0A8E2WIF8"/>
<dbReference type="GeneID" id="61049614"/>
<comment type="caution">
    <text evidence="1">The sequence shown here is derived from an EMBL/GenBank/DDBJ whole genome shotgun (WGS) entry which is preliminary data.</text>
</comment>
<dbReference type="EMBL" id="QGGH01000001">
    <property type="protein sequence ID" value="PWJ93581.1"/>
    <property type="molecule type" value="Genomic_DNA"/>
</dbReference>
<proteinExistence type="predicted"/>